<proteinExistence type="predicted"/>
<organism evidence="1 2">
    <name type="scientific">Cucurbita moschata</name>
    <name type="common">Winter crookneck squash</name>
    <name type="synonym">Cucurbita pepo var. moschata</name>
    <dbReference type="NCBI Taxonomy" id="3662"/>
    <lineage>
        <taxon>Eukaryota</taxon>
        <taxon>Viridiplantae</taxon>
        <taxon>Streptophyta</taxon>
        <taxon>Embryophyta</taxon>
        <taxon>Tracheophyta</taxon>
        <taxon>Spermatophyta</taxon>
        <taxon>Magnoliopsida</taxon>
        <taxon>eudicotyledons</taxon>
        <taxon>Gunneridae</taxon>
        <taxon>Pentapetalae</taxon>
        <taxon>rosids</taxon>
        <taxon>fabids</taxon>
        <taxon>Cucurbitales</taxon>
        <taxon>Cucurbitaceae</taxon>
        <taxon>Cucurbiteae</taxon>
        <taxon>Cucurbita</taxon>
    </lineage>
</organism>
<evidence type="ECO:0000313" key="1">
    <source>
        <dbReference type="Proteomes" id="UP000504609"/>
    </source>
</evidence>
<dbReference type="AlphaFoldDB" id="A0A6J1H4S7"/>
<protein>
    <submittedName>
        <fullName evidence="2">Uncharacterized protein LOC111460395</fullName>
    </submittedName>
</protein>
<reference evidence="2" key="1">
    <citation type="submission" date="2025-08" db="UniProtKB">
        <authorList>
            <consortium name="RefSeq"/>
        </authorList>
    </citation>
    <scope>IDENTIFICATION</scope>
    <source>
        <tissue evidence="2">Young leaves</tissue>
    </source>
</reference>
<evidence type="ECO:0000313" key="2">
    <source>
        <dbReference type="RefSeq" id="XP_022959411.1"/>
    </source>
</evidence>
<keyword evidence="1" id="KW-1185">Reference proteome</keyword>
<sequence>MQQSNIPLAALFVLRRNDRLVLKFSPPGNGMPLVRTMALNETVKEDVGRINLKTFVSIESEVFRHMVAEFRGYIVCVLPTTSSVMFSIEVKELVLDKAKGECIIEGVTEEVQTEFLIPLYPWHIFYNMTFHSKRIWLFKTFDKSTLIIAPIGLYAQYSIFFPLG</sequence>
<dbReference type="Proteomes" id="UP000504609">
    <property type="component" value="Unplaced"/>
</dbReference>
<accession>A0A6J1H4S7</accession>
<dbReference type="RefSeq" id="XP_022959411.1">
    <property type="nucleotide sequence ID" value="XM_023103643.1"/>
</dbReference>
<name>A0A6J1H4S7_CUCMO</name>
<dbReference type="KEGG" id="cmos:111460395"/>
<dbReference type="GeneID" id="111460395"/>
<gene>
    <name evidence="2" type="primary">LOC111460395</name>
</gene>